<dbReference type="RefSeq" id="WP_116392371.1">
    <property type="nucleotide sequence ID" value="NZ_QUQO01000001.1"/>
</dbReference>
<comment type="caution">
    <text evidence="5">The sequence shown here is derived from an EMBL/GenBank/DDBJ whole genome shotgun (WGS) entry which is preliminary data.</text>
</comment>
<keyword evidence="3" id="KW-0378">Hydrolase</keyword>
<feature type="domain" description="4-O-methyl-glucuronoyl methylesterase-like" evidence="4">
    <location>
        <begin position="212"/>
        <end position="358"/>
    </location>
</feature>
<name>A0A371RJV7_9PROT</name>
<dbReference type="Pfam" id="PF22244">
    <property type="entry name" value="GCE_fung"/>
    <property type="match status" value="1"/>
</dbReference>
<dbReference type="Proteomes" id="UP000264589">
    <property type="component" value="Unassembled WGS sequence"/>
</dbReference>
<keyword evidence="2" id="KW-0732">Signal</keyword>
<proteinExistence type="predicted"/>
<evidence type="ECO:0000256" key="3">
    <source>
        <dbReference type="ARBA" id="ARBA00022801"/>
    </source>
</evidence>
<evidence type="ECO:0000313" key="6">
    <source>
        <dbReference type="Proteomes" id="UP000264589"/>
    </source>
</evidence>
<dbReference type="OrthoDB" id="217645at2"/>
<evidence type="ECO:0000256" key="2">
    <source>
        <dbReference type="ARBA" id="ARBA00022729"/>
    </source>
</evidence>
<dbReference type="Gene3D" id="3.40.50.1820">
    <property type="entry name" value="alpha/beta hydrolase"/>
    <property type="match status" value="1"/>
</dbReference>
<dbReference type="InParanoid" id="A0A371RJV7"/>
<reference evidence="5 6" key="1">
    <citation type="submission" date="2018-08" db="EMBL/GenBank/DDBJ databases">
        <title>Parvularcula sp. SM1705, isolated from surface water of the South Sea China.</title>
        <authorList>
            <person name="Sun L."/>
        </authorList>
    </citation>
    <scope>NUCLEOTIDE SEQUENCE [LARGE SCALE GENOMIC DNA]</scope>
    <source>
        <strain evidence="5 6">SM1705</strain>
    </source>
</reference>
<dbReference type="InterPro" id="IPR054579">
    <property type="entry name" value="GCE-like_dom"/>
</dbReference>
<dbReference type="InterPro" id="IPR029058">
    <property type="entry name" value="AB_hydrolase_fold"/>
</dbReference>
<gene>
    <name evidence="5" type="ORF">DX908_10945</name>
</gene>
<dbReference type="GO" id="GO:0052689">
    <property type="term" value="F:carboxylic ester hydrolase activity"/>
    <property type="evidence" value="ECO:0007669"/>
    <property type="project" value="UniProtKB-KW"/>
</dbReference>
<dbReference type="AlphaFoldDB" id="A0A371RJV7"/>
<keyword evidence="1" id="KW-0719">Serine esterase</keyword>
<accession>A0A371RJV7</accession>
<sequence length="407" mass="43924">MAWLISLITLGALLADEPADKTPPATPPVLAAFSDSPKVKTRAEWEARVPALRDAFADQIYGRLPESREPVLIDHKAVSADGITGASAAGEFILEDPTLHRRFSVAYILPMGDGPYPAIMQFSFCGNPLALGGREAFSAPFNGAPDFCSRFANMPLPEGDDPFLISMPVERLLAKGMAVVSIYAGDVIPDDREKAIPLLEDLSPADDPAVRPGAIAAWGWVASLAVTQLETNSRFDPDRMAVMGHSRNGKAAFAAMLFDPRIDLLWAHQSGTGGATLNRSYEGESIENITGGFPHWFAPAYRDFAGLETELPIDQHMALGTMAPRPVLFGGGWDDLWAGPMGAYRTAEGADPAYELYGLSGLDQTDPEEMNANADIAVFIREGTHGTKLSDWENFIAFVSQHFGLDE</sequence>
<evidence type="ECO:0000256" key="1">
    <source>
        <dbReference type="ARBA" id="ARBA00022487"/>
    </source>
</evidence>
<dbReference type="EMBL" id="QUQO01000001">
    <property type="protein sequence ID" value="RFB05738.1"/>
    <property type="molecule type" value="Genomic_DNA"/>
</dbReference>
<evidence type="ECO:0000259" key="4">
    <source>
        <dbReference type="Pfam" id="PF22244"/>
    </source>
</evidence>
<evidence type="ECO:0000313" key="5">
    <source>
        <dbReference type="EMBL" id="RFB05738.1"/>
    </source>
</evidence>
<organism evidence="5 6">
    <name type="scientific">Parvularcula marina</name>
    <dbReference type="NCBI Taxonomy" id="2292771"/>
    <lineage>
        <taxon>Bacteria</taxon>
        <taxon>Pseudomonadati</taxon>
        <taxon>Pseudomonadota</taxon>
        <taxon>Alphaproteobacteria</taxon>
        <taxon>Parvularculales</taxon>
        <taxon>Parvularculaceae</taxon>
        <taxon>Parvularcula</taxon>
    </lineage>
</organism>
<keyword evidence="6" id="KW-1185">Reference proteome</keyword>
<dbReference type="SUPFAM" id="SSF53474">
    <property type="entry name" value="alpha/beta-Hydrolases"/>
    <property type="match status" value="1"/>
</dbReference>
<protein>
    <recommendedName>
        <fullName evidence="4">4-O-methyl-glucuronoyl methylesterase-like domain-containing protein</fullName>
    </recommendedName>
</protein>